<dbReference type="FunFam" id="3.40.640.10:FF:000014">
    <property type="entry name" value="Adenosylmethionine-8-amino-7-oxononanoate aminotransferase, probable"/>
    <property type="match status" value="1"/>
</dbReference>
<keyword evidence="2 6" id="KW-0032">Aminotransferase</keyword>
<dbReference type="PANTHER" id="PTHR42684:SF3">
    <property type="entry name" value="ADENOSYLMETHIONINE-8-AMINO-7-OXONONANOATE AMINOTRANSFERASE"/>
    <property type="match status" value="1"/>
</dbReference>
<name>A0A398B9M5_9BACI</name>
<dbReference type="Gene3D" id="3.90.1150.10">
    <property type="entry name" value="Aspartate Aminotransferase, domain 1"/>
    <property type="match status" value="1"/>
</dbReference>
<dbReference type="SUPFAM" id="SSF53383">
    <property type="entry name" value="PLP-dependent transferases"/>
    <property type="match status" value="1"/>
</dbReference>
<evidence type="ECO:0000256" key="3">
    <source>
        <dbReference type="ARBA" id="ARBA00022679"/>
    </source>
</evidence>
<dbReference type="GO" id="GO:0030170">
    <property type="term" value="F:pyridoxal phosphate binding"/>
    <property type="evidence" value="ECO:0007669"/>
    <property type="project" value="InterPro"/>
</dbReference>
<sequence length="449" mass="49154">MVKAEELREQLIELDKKHFIHPTSSLKQQHEQGAPFIFTKGEGVYLTDITGKRVLEGMSSLWNVNIGYGRKELAEAAREQMENLAFTNSFSSMSNEPAIRLAAKLAEIAPGNLDAVFFTSGGSESNDTAYKLVRYYWKLKGRPEKKKIISRKKGYHGVNIGATSATGISPFQEMTTSHAPDFLHVEPSSSAALLECIDSEGAETIAAFIAEPIQGAGGVNMAPDGYFREVREICSKHNILFIADEVITGFGRTGKMFACEHYRVVPDVMLVAKGITSGYIPLGAVIVTDTIHRELIDLSQGVLLHGYTYSGHPTACAVGLKNLEIMERENLVENSRLMGEKLFEGLKEIEQEIEIVGEVRALGLIGAVEVVHPTEKKRFSELVAPKVSAEAAKRGLIVRTVGFEGMDTVVFAPPLVINENEIKEMVAILKASLKAVQESVLKETASEKS</sequence>
<proteinExistence type="inferred from homology"/>
<dbReference type="GO" id="GO:0009102">
    <property type="term" value="P:biotin biosynthetic process"/>
    <property type="evidence" value="ECO:0007669"/>
    <property type="project" value="TreeGrafter"/>
</dbReference>
<evidence type="ECO:0000256" key="1">
    <source>
        <dbReference type="ARBA" id="ARBA00008954"/>
    </source>
</evidence>
<gene>
    <name evidence="6" type="ORF">D1970_08225</name>
</gene>
<evidence type="ECO:0000256" key="4">
    <source>
        <dbReference type="ARBA" id="ARBA00022898"/>
    </source>
</evidence>
<protein>
    <submittedName>
        <fullName evidence="6">Aspartate aminotransferase family protein</fullName>
    </submittedName>
</protein>
<organism evidence="6 7">
    <name type="scientific">Mesobacillus zeae</name>
    <dbReference type="NCBI Taxonomy" id="1917180"/>
    <lineage>
        <taxon>Bacteria</taxon>
        <taxon>Bacillati</taxon>
        <taxon>Bacillota</taxon>
        <taxon>Bacilli</taxon>
        <taxon>Bacillales</taxon>
        <taxon>Bacillaceae</taxon>
        <taxon>Mesobacillus</taxon>
    </lineage>
</organism>
<reference evidence="6 7" key="1">
    <citation type="submission" date="2018-08" db="EMBL/GenBank/DDBJ databases">
        <title>Bacillus jemisoniae sp. nov., Bacillus chryseoplanitiae sp. nov., Bacillus resnikiae sp. nov., and Bacillus frankliniae sp. nov., isolated from Viking spacecraft and associated surfaces.</title>
        <authorList>
            <person name="Seuylemezian A."/>
            <person name="Vaishampayan P."/>
        </authorList>
    </citation>
    <scope>NUCLEOTIDE SEQUENCE [LARGE SCALE GENOMIC DNA]</scope>
    <source>
        <strain evidence="6 7">JJ-247</strain>
    </source>
</reference>
<dbReference type="CDD" id="cd00610">
    <property type="entry name" value="OAT_like"/>
    <property type="match status" value="1"/>
</dbReference>
<dbReference type="RefSeq" id="WP_119112401.1">
    <property type="nucleotide sequence ID" value="NZ_CBCSEO010000002.1"/>
</dbReference>
<evidence type="ECO:0000313" key="6">
    <source>
        <dbReference type="EMBL" id="RID85548.1"/>
    </source>
</evidence>
<dbReference type="InterPro" id="IPR005814">
    <property type="entry name" value="Aminotrans_3"/>
</dbReference>
<dbReference type="PIRSF" id="PIRSF000521">
    <property type="entry name" value="Transaminase_4ab_Lys_Orn"/>
    <property type="match status" value="1"/>
</dbReference>
<dbReference type="Gene3D" id="3.40.640.10">
    <property type="entry name" value="Type I PLP-dependent aspartate aminotransferase-like (Major domain)"/>
    <property type="match status" value="1"/>
</dbReference>
<dbReference type="InterPro" id="IPR015424">
    <property type="entry name" value="PyrdxlP-dep_Trfase"/>
</dbReference>
<dbReference type="Pfam" id="PF00202">
    <property type="entry name" value="Aminotran_3"/>
    <property type="match status" value="1"/>
</dbReference>
<comment type="caution">
    <text evidence="6">The sequence shown here is derived from an EMBL/GenBank/DDBJ whole genome shotgun (WGS) entry which is preliminary data.</text>
</comment>
<dbReference type="GO" id="GO:0004015">
    <property type="term" value="F:adenosylmethionine-8-amino-7-oxononanoate transaminase activity"/>
    <property type="evidence" value="ECO:0007669"/>
    <property type="project" value="TreeGrafter"/>
</dbReference>
<comment type="similarity">
    <text evidence="1 5">Belongs to the class-III pyridoxal-phosphate-dependent aminotransferase family.</text>
</comment>
<dbReference type="PANTHER" id="PTHR42684">
    <property type="entry name" value="ADENOSYLMETHIONINE-8-AMINO-7-OXONONANOATE AMINOTRANSFERASE"/>
    <property type="match status" value="1"/>
</dbReference>
<evidence type="ECO:0000313" key="7">
    <source>
        <dbReference type="Proteomes" id="UP000265816"/>
    </source>
</evidence>
<dbReference type="InterPro" id="IPR015422">
    <property type="entry name" value="PyrdxlP-dep_Trfase_small"/>
</dbReference>
<dbReference type="EMBL" id="QWVT01000015">
    <property type="protein sequence ID" value="RID85548.1"/>
    <property type="molecule type" value="Genomic_DNA"/>
</dbReference>
<dbReference type="InterPro" id="IPR015421">
    <property type="entry name" value="PyrdxlP-dep_Trfase_major"/>
</dbReference>
<accession>A0A398B9M5</accession>
<keyword evidence="4 5" id="KW-0663">Pyridoxal phosphate</keyword>
<evidence type="ECO:0000256" key="2">
    <source>
        <dbReference type="ARBA" id="ARBA00022576"/>
    </source>
</evidence>
<dbReference type="InterPro" id="IPR049704">
    <property type="entry name" value="Aminotrans_3_PPA_site"/>
</dbReference>
<dbReference type="OrthoDB" id="9807885at2"/>
<evidence type="ECO:0000256" key="5">
    <source>
        <dbReference type="RuleBase" id="RU003560"/>
    </source>
</evidence>
<keyword evidence="7" id="KW-1185">Reference proteome</keyword>
<dbReference type="AlphaFoldDB" id="A0A398B9M5"/>
<keyword evidence="3 6" id="KW-0808">Transferase</keyword>
<dbReference type="PROSITE" id="PS00600">
    <property type="entry name" value="AA_TRANSFER_CLASS_3"/>
    <property type="match status" value="1"/>
</dbReference>
<dbReference type="Proteomes" id="UP000265816">
    <property type="component" value="Unassembled WGS sequence"/>
</dbReference>